<evidence type="ECO:0000313" key="1">
    <source>
        <dbReference type="EMBL" id="SCC10592.1"/>
    </source>
</evidence>
<dbReference type="OrthoDB" id="2436979at2"/>
<keyword evidence="2" id="KW-1185">Reference proteome</keyword>
<name>A0A0V8HKB4_9BACI</name>
<evidence type="ECO:0008006" key="3">
    <source>
        <dbReference type="Google" id="ProtNLM"/>
    </source>
</evidence>
<dbReference type="EMBL" id="FMAU01000002">
    <property type="protein sequence ID" value="SCC10592.1"/>
    <property type="molecule type" value="Genomic_DNA"/>
</dbReference>
<organism evidence="1 2">
    <name type="scientific">[Bacillus] enclensis</name>
    <dbReference type="NCBI Taxonomy" id="1402860"/>
    <lineage>
        <taxon>Bacteria</taxon>
        <taxon>Bacillati</taxon>
        <taxon>Bacillota</taxon>
        <taxon>Bacilli</taxon>
        <taxon>Bacillales</taxon>
        <taxon>Bacillaceae</taxon>
        <taxon>Rossellomorea</taxon>
    </lineage>
</organism>
<protein>
    <recommendedName>
        <fullName evidence="3">Branched-chain amino acid aminotransferase</fullName>
    </recommendedName>
</protein>
<reference evidence="2" key="1">
    <citation type="submission" date="2016-08" db="EMBL/GenBank/DDBJ databases">
        <authorList>
            <person name="Varghese N."/>
            <person name="Submissions Spin"/>
        </authorList>
    </citation>
    <scope>NUCLEOTIDE SEQUENCE [LARGE SCALE GENOMIC DNA]</scope>
    <source>
        <strain evidence="2">SGD-1123</strain>
    </source>
</reference>
<proteinExistence type="predicted"/>
<dbReference type="AlphaFoldDB" id="A0A0V8HKB4"/>
<dbReference type="Proteomes" id="UP000181997">
    <property type="component" value="Unassembled WGS sequence"/>
</dbReference>
<sequence length="154" mass="17834">MGNDKLKFDTLKVELCNKETDELIRQVSSSFLEEALEYLKSNENEYIFIESDEFDKIKIDGLSMELDDLFGHYDAMFGLKLQKKYREEIVSFFESTLHGKKGYNLLFNGEDGLWDVNLSINDLPSYHSNMTLKEAVEEVYSYLSGLLEKVSGKK</sequence>
<evidence type="ECO:0000313" key="2">
    <source>
        <dbReference type="Proteomes" id="UP000181997"/>
    </source>
</evidence>
<accession>A0A0V8HKB4</accession>
<dbReference type="RefSeq" id="WP_058298636.1">
    <property type="nucleotide sequence ID" value="NZ_FMAU01000002.1"/>
</dbReference>
<gene>
    <name evidence="1" type="ORF">GA0061094_2533</name>
</gene>